<comment type="subcellular location">
    <subcellularLocation>
        <location evidence="1">Endoplasmic reticulum membrane</location>
        <topology evidence="1">Multi-pass membrane protein</topology>
    </subcellularLocation>
</comment>
<dbReference type="EC" id="3.4.26.1" evidence="10"/>
<dbReference type="AlphaFoldDB" id="A0A8H6SX11"/>
<feature type="transmembrane region" description="Helical" evidence="11">
    <location>
        <begin position="203"/>
        <end position="225"/>
    </location>
</feature>
<evidence type="ECO:0000256" key="3">
    <source>
        <dbReference type="ARBA" id="ARBA00022670"/>
    </source>
</evidence>
<feature type="transmembrane region" description="Helical" evidence="11">
    <location>
        <begin position="15"/>
        <end position="37"/>
    </location>
</feature>
<dbReference type="PANTHER" id="PTHR13046:SF0">
    <property type="entry name" value="CAAX PRENYL PROTEASE 2"/>
    <property type="match status" value="1"/>
</dbReference>
<evidence type="ECO:0000256" key="11">
    <source>
        <dbReference type="SAM" id="Phobius"/>
    </source>
</evidence>
<evidence type="ECO:0000256" key="4">
    <source>
        <dbReference type="ARBA" id="ARBA00022692"/>
    </source>
</evidence>
<organism evidence="13 14">
    <name type="scientific">Mycena chlorophos</name>
    <name type="common">Agaric fungus</name>
    <name type="synonym">Agaricus chlorophos</name>
    <dbReference type="NCBI Taxonomy" id="658473"/>
    <lineage>
        <taxon>Eukaryota</taxon>
        <taxon>Fungi</taxon>
        <taxon>Dikarya</taxon>
        <taxon>Basidiomycota</taxon>
        <taxon>Agaricomycotina</taxon>
        <taxon>Agaricomycetes</taxon>
        <taxon>Agaricomycetidae</taxon>
        <taxon>Agaricales</taxon>
        <taxon>Marasmiineae</taxon>
        <taxon>Mycenaceae</taxon>
        <taxon>Mycena</taxon>
    </lineage>
</organism>
<dbReference type="OrthoDB" id="271604at2759"/>
<evidence type="ECO:0000256" key="8">
    <source>
        <dbReference type="ARBA" id="ARBA00023136"/>
    </source>
</evidence>
<keyword evidence="5" id="KW-0378">Hydrolase</keyword>
<keyword evidence="6" id="KW-0256">Endoplasmic reticulum</keyword>
<comment type="similarity">
    <text evidence="2">Belongs to the peptidase U48 family.</text>
</comment>
<reference evidence="13" key="1">
    <citation type="submission" date="2020-05" db="EMBL/GenBank/DDBJ databases">
        <title>Mycena genomes resolve the evolution of fungal bioluminescence.</title>
        <authorList>
            <person name="Tsai I.J."/>
        </authorList>
    </citation>
    <scope>NUCLEOTIDE SEQUENCE</scope>
    <source>
        <strain evidence="13">110903Hualien_Pintung</strain>
    </source>
</reference>
<comment type="catalytic activity">
    <reaction evidence="9">
        <text>Hydrolyzes the peptide bond -P2-(S-farnesyl or geranylgeranyl)C-P1'-P2'-P3'-COOH where P1' and P2' are amino acids with aliphatic sidechains and P3' is any C-terminal residue.</text>
        <dbReference type="EC" id="3.4.26.1"/>
    </reaction>
</comment>
<keyword evidence="8 11" id="KW-0472">Membrane</keyword>
<feature type="transmembrane region" description="Helical" evidence="11">
    <location>
        <begin position="263"/>
        <end position="282"/>
    </location>
</feature>
<dbReference type="GO" id="GO:0004222">
    <property type="term" value="F:metalloendopeptidase activity"/>
    <property type="evidence" value="ECO:0007669"/>
    <property type="project" value="InterPro"/>
</dbReference>
<evidence type="ECO:0000256" key="2">
    <source>
        <dbReference type="ARBA" id="ARBA00006897"/>
    </source>
</evidence>
<dbReference type="InterPro" id="IPR039731">
    <property type="entry name" value="Rce1"/>
</dbReference>
<name>A0A8H6SX11_MYCCL</name>
<evidence type="ECO:0000313" key="13">
    <source>
        <dbReference type="EMBL" id="KAF7305470.1"/>
    </source>
</evidence>
<keyword evidence="3" id="KW-0645">Protease</keyword>
<dbReference type="EMBL" id="JACAZE010000010">
    <property type="protein sequence ID" value="KAF7305470.1"/>
    <property type="molecule type" value="Genomic_DNA"/>
</dbReference>
<feature type="transmembrane region" description="Helical" evidence="11">
    <location>
        <begin position="49"/>
        <end position="69"/>
    </location>
</feature>
<evidence type="ECO:0000256" key="1">
    <source>
        <dbReference type="ARBA" id="ARBA00004477"/>
    </source>
</evidence>
<evidence type="ECO:0000256" key="7">
    <source>
        <dbReference type="ARBA" id="ARBA00022989"/>
    </source>
</evidence>
<evidence type="ECO:0000256" key="9">
    <source>
        <dbReference type="ARBA" id="ARBA00047280"/>
    </source>
</evidence>
<evidence type="ECO:0000259" key="12">
    <source>
        <dbReference type="Pfam" id="PF02517"/>
    </source>
</evidence>
<evidence type="ECO:0000256" key="6">
    <source>
        <dbReference type="ARBA" id="ARBA00022824"/>
    </source>
</evidence>
<feature type="domain" description="CAAX prenyl protease 2/Lysostaphin resistance protein A-like" evidence="12">
    <location>
        <begin position="133"/>
        <end position="244"/>
    </location>
</feature>
<comment type="caution">
    <text evidence="13">The sequence shown here is derived from an EMBL/GenBank/DDBJ whole genome shotgun (WGS) entry which is preliminary data.</text>
</comment>
<sequence>MPPIPLSTLLPTRTAHLLALSFSASYVGCLYVVGKLVPGPRDKPAVIRARLAAVSVVSVASCMIVGRLVSRSGQLWPLDARTLKALGFVLPSSIYPCFQTPLLFLGPLYAAALSRFLFPEASPSVSGFLRNLTTWIGFRNYVWAPLTEEVVFRSCVLAVYSMSGAARWKMVAFAPLVFGLAHVHHALDVYTRLGRTKKALQQAVFSALFQTAYTTLFGAHASWLLLRSGSIVPPLVAHIFCNIMGVPQLGAEVQQMPQYKTSIYAAYLLGIGAFGWTIRSWTA</sequence>
<keyword evidence="4 11" id="KW-0812">Transmembrane</keyword>
<evidence type="ECO:0000256" key="5">
    <source>
        <dbReference type="ARBA" id="ARBA00022801"/>
    </source>
</evidence>
<dbReference type="GO" id="GO:0071586">
    <property type="term" value="P:CAAX-box protein processing"/>
    <property type="evidence" value="ECO:0007669"/>
    <property type="project" value="InterPro"/>
</dbReference>
<dbReference type="GO" id="GO:0005789">
    <property type="term" value="C:endoplasmic reticulum membrane"/>
    <property type="evidence" value="ECO:0007669"/>
    <property type="project" value="UniProtKB-SubCell"/>
</dbReference>
<dbReference type="InterPro" id="IPR003675">
    <property type="entry name" value="Rce1/LyrA-like_dom"/>
</dbReference>
<protein>
    <recommendedName>
        <fullName evidence="10">intramembrane prenyl-peptidase Rce1</fullName>
        <ecNumber evidence="10">3.4.26.1</ecNumber>
    </recommendedName>
</protein>
<dbReference type="Proteomes" id="UP000613580">
    <property type="component" value="Unassembled WGS sequence"/>
</dbReference>
<proteinExistence type="inferred from homology"/>
<keyword evidence="7 11" id="KW-1133">Transmembrane helix</keyword>
<keyword evidence="14" id="KW-1185">Reference proteome</keyword>
<evidence type="ECO:0000256" key="10">
    <source>
        <dbReference type="ARBA" id="ARBA00049729"/>
    </source>
</evidence>
<dbReference type="Pfam" id="PF02517">
    <property type="entry name" value="Rce1-like"/>
    <property type="match status" value="1"/>
</dbReference>
<gene>
    <name evidence="13" type="ORF">HMN09_00799700</name>
</gene>
<accession>A0A8H6SX11</accession>
<evidence type="ECO:0000313" key="14">
    <source>
        <dbReference type="Proteomes" id="UP000613580"/>
    </source>
</evidence>
<dbReference type="PANTHER" id="PTHR13046">
    <property type="entry name" value="PROTEASE U48 CAAX PRENYL PROTEASE RCE1"/>
    <property type="match status" value="1"/>
</dbReference>